<accession>A0A2M3ZQ10</accession>
<reference evidence="1" key="1">
    <citation type="submission" date="2018-01" db="EMBL/GenBank/DDBJ databases">
        <title>An insight into the sialome of Amazonian anophelines.</title>
        <authorList>
            <person name="Ribeiro J.M."/>
            <person name="Scarpassa V."/>
            <person name="Calvo E."/>
        </authorList>
    </citation>
    <scope>NUCLEOTIDE SEQUENCE</scope>
    <source>
        <tissue evidence="1">Salivary glands</tissue>
    </source>
</reference>
<organism evidence="1">
    <name type="scientific">Anopheles braziliensis</name>
    <dbReference type="NCBI Taxonomy" id="58242"/>
    <lineage>
        <taxon>Eukaryota</taxon>
        <taxon>Metazoa</taxon>
        <taxon>Ecdysozoa</taxon>
        <taxon>Arthropoda</taxon>
        <taxon>Hexapoda</taxon>
        <taxon>Insecta</taxon>
        <taxon>Pterygota</taxon>
        <taxon>Neoptera</taxon>
        <taxon>Endopterygota</taxon>
        <taxon>Diptera</taxon>
        <taxon>Nematocera</taxon>
        <taxon>Culicoidea</taxon>
        <taxon>Culicidae</taxon>
        <taxon>Anophelinae</taxon>
        <taxon>Anopheles</taxon>
    </lineage>
</organism>
<proteinExistence type="predicted"/>
<dbReference type="AlphaFoldDB" id="A0A2M3ZQ10"/>
<name>A0A2M3ZQ10_9DIPT</name>
<evidence type="ECO:0000313" key="1">
    <source>
        <dbReference type="EMBL" id="MBW30478.1"/>
    </source>
</evidence>
<dbReference type="EMBL" id="GGFM01009727">
    <property type="protein sequence ID" value="MBW30478.1"/>
    <property type="molecule type" value="Transcribed_RNA"/>
</dbReference>
<sequence>MVAIRLVVVVPVACKSHATDHRLAQARSTNSTVPVDRSVDRHCPVVHHRVVDAPVVAVDDRYTVQHRPRPQPPYRLPLIIFSIILTKRLTINTTNTNTTTISIISSSILITSKEDSNSIRCSSIIRSTMATRSTSISIRWRIWSVRPSVPPVVSA</sequence>
<protein>
    <submittedName>
        <fullName evidence="1">Putative secreted peptide</fullName>
    </submittedName>
</protein>